<dbReference type="InParanoid" id="A0A1X7V6T5"/>
<organism evidence="2">
    <name type="scientific">Amphimedon queenslandica</name>
    <name type="common">Sponge</name>
    <dbReference type="NCBI Taxonomy" id="400682"/>
    <lineage>
        <taxon>Eukaryota</taxon>
        <taxon>Metazoa</taxon>
        <taxon>Porifera</taxon>
        <taxon>Demospongiae</taxon>
        <taxon>Heteroscleromorpha</taxon>
        <taxon>Haplosclerida</taxon>
        <taxon>Niphatidae</taxon>
        <taxon>Amphimedon</taxon>
    </lineage>
</organism>
<evidence type="ECO:0000256" key="1">
    <source>
        <dbReference type="SAM" id="MobiDB-lite"/>
    </source>
</evidence>
<feature type="compositionally biased region" description="Acidic residues" evidence="1">
    <location>
        <begin position="346"/>
        <end position="358"/>
    </location>
</feature>
<sequence>MMSDYKSGGSLKHTNYEVHFKGEHVLHYPWKPYTGTTRKQEVEVKMLCHVTHFYEADRIICNNNGKDYQIEFKAFEKCGKDGSMETYRSQSPASIEPNDSTMYEPVSCYSNLFPGYYSWWSPVNERGSFFGTIEFSAQVDDLIECYKKAFDLPSKEIQFRCGGTLRYKKQACKVIIICLKEVFNLPDKEYPEMPMMTEREIKLQYDNPENFIYDTFAFMFHFPKRHMRMNCPEQAIICKEVYHNYKSCAKWRRCPNGNKEPPKLLKLKLENMKKRREEKAVGSKSAHIALSPLEDEKPKEEMEDEKPKEEIEDEKPKEEMEDEKPKEEMEDEKPKEEIEDEKPKEEMEDEELKEEMEDKEVKDHPSMPKKRKRNDEDDNGEDDLGPILKKSGPVQF</sequence>
<keyword evidence="3" id="KW-1185">Reference proteome</keyword>
<dbReference type="EnsemblMetazoa" id="Aqu2.1.35217_001">
    <property type="protein sequence ID" value="Aqu2.1.35217_001"/>
    <property type="gene ID" value="Aqu2.1.35217"/>
</dbReference>
<gene>
    <name evidence="2" type="primary">109581144</name>
</gene>
<evidence type="ECO:0000313" key="3">
    <source>
        <dbReference type="Proteomes" id="UP000007879"/>
    </source>
</evidence>
<dbReference type="KEGG" id="aqu:109581144"/>
<dbReference type="AlphaFoldDB" id="A0A1X7V6T5"/>
<evidence type="ECO:0000313" key="2">
    <source>
        <dbReference type="EnsemblMetazoa" id="Aqu2.1.35217_001"/>
    </source>
</evidence>
<feature type="compositionally biased region" description="Basic and acidic residues" evidence="1">
    <location>
        <begin position="294"/>
        <end position="345"/>
    </location>
</feature>
<accession>A0A1X7V6T5</accession>
<dbReference type="EnsemblMetazoa" id="XM_019994973.1">
    <property type="protein sequence ID" value="XP_019850532.1"/>
    <property type="gene ID" value="LOC109581144"/>
</dbReference>
<protein>
    <submittedName>
        <fullName evidence="2">Uncharacterized protein</fullName>
    </submittedName>
</protein>
<reference evidence="2" key="2">
    <citation type="submission" date="2017-05" db="UniProtKB">
        <authorList>
            <consortium name="EnsemblMetazoa"/>
        </authorList>
    </citation>
    <scope>IDENTIFICATION</scope>
</reference>
<feature type="region of interest" description="Disordered" evidence="1">
    <location>
        <begin position="275"/>
        <end position="396"/>
    </location>
</feature>
<name>A0A1X7V6T5_AMPQE</name>
<dbReference type="Proteomes" id="UP000007879">
    <property type="component" value="Unassembled WGS sequence"/>
</dbReference>
<reference evidence="3" key="1">
    <citation type="journal article" date="2010" name="Nature">
        <title>The Amphimedon queenslandica genome and the evolution of animal complexity.</title>
        <authorList>
            <person name="Srivastava M."/>
            <person name="Simakov O."/>
            <person name="Chapman J."/>
            <person name="Fahey B."/>
            <person name="Gauthier M.E."/>
            <person name="Mitros T."/>
            <person name="Richards G.S."/>
            <person name="Conaco C."/>
            <person name="Dacre M."/>
            <person name="Hellsten U."/>
            <person name="Larroux C."/>
            <person name="Putnam N.H."/>
            <person name="Stanke M."/>
            <person name="Adamska M."/>
            <person name="Darling A."/>
            <person name="Degnan S.M."/>
            <person name="Oakley T.H."/>
            <person name="Plachetzki D.C."/>
            <person name="Zhai Y."/>
            <person name="Adamski M."/>
            <person name="Calcino A."/>
            <person name="Cummins S.F."/>
            <person name="Goodstein D.M."/>
            <person name="Harris C."/>
            <person name="Jackson D.J."/>
            <person name="Leys S.P."/>
            <person name="Shu S."/>
            <person name="Woodcroft B.J."/>
            <person name="Vervoort M."/>
            <person name="Kosik K.S."/>
            <person name="Manning G."/>
            <person name="Degnan B.M."/>
            <person name="Rokhsar D.S."/>
        </authorList>
    </citation>
    <scope>NUCLEOTIDE SEQUENCE [LARGE SCALE GENOMIC DNA]</scope>
</reference>
<proteinExistence type="predicted"/>